<keyword evidence="4" id="KW-0456">Lyase</keyword>
<dbReference type="PANTHER" id="PTHR11941">
    <property type="entry name" value="ENOYL-COA HYDRATASE-RELATED"/>
    <property type="match status" value="1"/>
</dbReference>
<organism evidence="7 8">
    <name type="scientific">Intestinimonas massiliensis</name>
    <name type="common">ex Afouda et al. 2020</name>
    <dbReference type="NCBI Taxonomy" id="1673721"/>
    <lineage>
        <taxon>Bacteria</taxon>
        <taxon>Bacillati</taxon>
        <taxon>Bacillota</taxon>
        <taxon>Clostridia</taxon>
        <taxon>Eubacteriales</taxon>
        <taxon>Intestinimonas</taxon>
    </lineage>
</organism>
<dbReference type="FunFam" id="3.90.226.10:FF:000009">
    <property type="entry name" value="Carnitinyl-CoA dehydratase"/>
    <property type="match status" value="1"/>
</dbReference>
<evidence type="ECO:0000256" key="6">
    <source>
        <dbReference type="ARBA" id="ARBA00067035"/>
    </source>
</evidence>
<sequence length="259" mass="27847">MSKYQNVTVTREGHVGVVVMCSAPVNALTFDLLDDLSGAFHELEADQDVWAVVLCSGMRLFAAGADLKNLAVVRRSGNLETARHMQRVFLQIENFPHPVICAVNGVALGGGLELALSCDLRVFTAKTKVGFPEGGLGIIPGAGGTQRLSKLIGLGAAKRLIYTGETVRGEEAYRLGMCEYLADEDACLAKAMGVAATICTKAPLAVAADKKCINYAREHTLMDGLEYEQNLSGDIFETEDKSEGIASFLEKREANFQNK</sequence>
<evidence type="ECO:0000256" key="2">
    <source>
        <dbReference type="ARBA" id="ARBA00005254"/>
    </source>
</evidence>
<dbReference type="CDD" id="cd06558">
    <property type="entry name" value="crotonase-like"/>
    <property type="match status" value="1"/>
</dbReference>
<reference evidence="7" key="1">
    <citation type="submission" date="2022-06" db="EMBL/GenBank/DDBJ databases">
        <title>Isolation of gut microbiota from human fecal samples.</title>
        <authorList>
            <person name="Pamer E.G."/>
            <person name="Barat B."/>
            <person name="Waligurski E."/>
            <person name="Medina S."/>
            <person name="Paddock L."/>
            <person name="Mostad J."/>
        </authorList>
    </citation>
    <scope>NUCLEOTIDE SEQUENCE</scope>
    <source>
        <strain evidence="7">DFI.9.91</strain>
    </source>
</reference>
<dbReference type="InterPro" id="IPR029045">
    <property type="entry name" value="ClpP/crotonase-like_dom_sf"/>
</dbReference>
<dbReference type="Proteomes" id="UP001204562">
    <property type="component" value="Unassembled WGS sequence"/>
</dbReference>
<dbReference type="PANTHER" id="PTHR11941:SF54">
    <property type="entry name" value="ENOYL-COA HYDRATASE, MITOCHONDRIAL"/>
    <property type="match status" value="1"/>
</dbReference>
<dbReference type="EMBL" id="JANFYS010000011">
    <property type="protein sequence ID" value="MCQ4770178.1"/>
    <property type="molecule type" value="Genomic_DNA"/>
</dbReference>
<dbReference type="Gene3D" id="3.90.226.10">
    <property type="entry name" value="2-enoyl-CoA Hydratase, Chain A, domain 1"/>
    <property type="match status" value="1"/>
</dbReference>
<protein>
    <recommendedName>
        <fullName evidence="6">short-chain-enoyl-CoA hydratase</fullName>
        <ecNumber evidence="6">4.2.1.150</ecNumber>
    </recommendedName>
</protein>
<comment type="pathway">
    <text evidence="1">Lipid metabolism; butanoate metabolism.</text>
</comment>
<dbReference type="GO" id="GO:0018812">
    <property type="term" value="F:3-hydroxyacyl-CoA dehydratase activity"/>
    <property type="evidence" value="ECO:0007669"/>
    <property type="project" value="UniProtKB-EC"/>
</dbReference>
<dbReference type="RefSeq" id="WP_256303689.1">
    <property type="nucleotide sequence ID" value="NZ_JANFYS010000011.1"/>
</dbReference>
<dbReference type="SUPFAM" id="SSF52096">
    <property type="entry name" value="ClpP/crotonase"/>
    <property type="match status" value="1"/>
</dbReference>
<comment type="caution">
    <text evidence="7">The sequence shown here is derived from an EMBL/GenBank/DDBJ whole genome shotgun (WGS) entry which is preliminary data.</text>
</comment>
<evidence type="ECO:0000256" key="4">
    <source>
        <dbReference type="ARBA" id="ARBA00023239"/>
    </source>
</evidence>
<proteinExistence type="inferred from homology"/>
<comment type="subunit">
    <text evidence="3">Homotetramer.</text>
</comment>
<accession>A0AAW5JK03</accession>
<dbReference type="Pfam" id="PF00378">
    <property type="entry name" value="ECH_1"/>
    <property type="match status" value="1"/>
</dbReference>
<dbReference type="InterPro" id="IPR014748">
    <property type="entry name" value="Enoyl-CoA_hydra_C"/>
</dbReference>
<evidence type="ECO:0000313" key="8">
    <source>
        <dbReference type="Proteomes" id="UP001204562"/>
    </source>
</evidence>
<dbReference type="GO" id="GO:0006635">
    <property type="term" value="P:fatty acid beta-oxidation"/>
    <property type="evidence" value="ECO:0007669"/>
    <property type="project" value="TreeGrafter"/>
</dbReference>
<evidence type="ECO:0000256" key="5">
    <source>
        <dbReference type="ARBA" id="ARBA00050624"/>
    </source>
</evidence>
<dbReference type="Gene3D" id="1.10.12.10">
    <property type="entry name" value="Lyase 2-enoyl-coa Hydratase, Chain A, domain 2"/>
    <property type="match status" value="1"/>
</dbReference>
<evidence type="ECO:0000256" key="1">
    <source>
        <dbReference type="ARBA" id="ARBA00005086"/>
    </source>
</evidence>
<dbReference type="AlphaFoldDB" id="A0AAW5JK03"/>
<name>A0AAW5JK03_9FIRM</name>
<comment type="similarity">
    <text evidence="2">Belongs to the enoyl-CoA hydratase/isomerase family.</text>
</comment>
<dbReference type="FunFam" id="1.10.12.10:FF:000001">
    <property type="entry name" value="Probable enoyl-CoA hydratase, mitochondrial"/>
    <property type="match status" value="1"/>
</dbReference>
<dbReference type="EC" id="4.2.1.150" evidence="6"/>
<evidence type="ECO:0000256" key="3">
    <source>
        <dbReference type="ARBA" id="ARBA00011881"/>
    </source>
</evidence>
<comment type="catalytic activity">
    <reaction evidence="5">
        <text>a short-chain (3S)-3-hydroxyacyl-CoA = a short-chain (2E)-enoyl-CoA + H2O</text>
        <dbReference type="Rhea" id="RHEA:52664"/>
        <dbReference type="ChEBI" id="CHEBI:15377"/>
        <dbReference type="ChEBI" id="CHEBI:87488"/>
        <dbReference type="ChEBI" id="CHEBI:136760"/>
        <dbReference type="EC" id="4.2.1.150"/>
    </reaction>
</comment>
<dbReference type="InterPro" id="IPR001753">
    <property type="entry name" value="Enoyl-CoA_hydra/iso"/>
</dbReference>
<gene>
    <name evidence="7" type="ORF">NE579_06815</name>
</gene>
<evidence type="ECO:0000313" key="7">
    <source>
        <dbReference type="EMBL" id="MCQ4770178.1"/>
    </source>
</evidence>